<dbReference type="STRING" id="555512.SAMN04487993_102944"/>
<dbReference type="EMBL" id="FNEJ01000029">
    <property type="protein sequence ID" value="SDJ39908.1"/>
    <property type="molecule type" value="Genomic_DNA"/>
</dbReference>
<sequence>MLIPSAALTPMERALLLQLQSLETHQIARAERQDRRIDALEAEIRARDRAISDLSRALARLLGPLAPDASSPS</sequence>
<evidence type="ECO:0000256" key="1">
    <source>
        <dbReference type="SAM" id="Coils"/>
    </source>
</evidence>
<feature type="coiled-coil region" evidence="1">
    <location>
        <begin position="30"/>
        <end position="57"/>
    </location>
</feature>
<keyword evidence="3" id="KW-1185">Reference proteome</keyword>
<reference evidence="3" key="1">
    <citation type="submission" date="2016-10" db="EMBL/GenBank/DDBJ databases">
        <authorList>
            <person name="Varghese N."/>
            <person name="Submissions S."/>
        </authorList>
    </citation>
    <scope>NUCLEOTIDE SEQUENCE [LARGE SCALE GENOMIC DNA]</scope>
    <source>
        <strain evidence="3">DSM 26424</strain>
    </source>
</reference>
<protein>
    <submittedName>
        <fullName evidence="2">Uncharacterized protein</fullName>
    </submittedName>
</protein>
<name>A0A1G8TEH3_9RHOB</name>
<accession>A0A1G8TEH3</accession>
<dbReference type="RefSeq" id="WP_089851547.1">
    <property type="nucleotide sequence ID" value="NZ_FNEJ01000029.1"/>
</dbReference>
<dbReference type="Proteomes" id="UP000199093">
    <property type="component" value="Unassembled WGS sequence"/>
</dbReference>
<dbReference type="AlphaFoldDB" id="A0A1G8TEH3"/>
<gene>
    <name evidence="2" type="ORF">SAMN04487993_102944</name>
</gene>
<organism evidence="2 3">
    <name type="scientific">Salipiger marinus</name>
    <dbReference type="NCBI Taxonomy" id="555512"/>
    <lineage>
        <taxon>Bacteria</taxon>
        <taxon>Pseudomonadati</taxon>
        <taxon>Pseudomonadota</taxon>
        <taxon>Alphaproteobacteria</taxon>
        <taxon>Rhodobacterales</taxon>
        <taxon>Roseobacteraceae</taxon>
        <taxon>Salipiger</taxon>
    </lineage>
</organism>
<proteinExistence type="predicted"/>
<evidence type="ECO:0000313" key="2">
    <source>
        <dbReference type="EMBL" id="SDJ39908.1"/>
    </source>
</evidence>
<evidence type="ECO:0000313" key="3">
    <source>
        <dbReference type="Proteomes" id="UP000199093"/>
    </source>
</evidence>
<keyword evidence="1" id="KW-0175">Coiled coil</keyword>